<keyword evidence="5 8" id="KW-0812">Transmembrane</keyword>
<dbReference type="InterPro" id="IPR004680">
    <property type="entry name" value="Cit_transptr-like_dom"/>
</dbReference>
<reference evidence="10 11" key="1">
    <citation type="submission" date="2015-01" db="EMBL/GenBank/DDBJ databases">
        <title>Enhanced salinomycin production by adjusting the supply of polyketide extender units in Streptomyce albus DSM 41398.</title>
        <authorList>
            <person name="Lu C."/>
        </authorList>
    </citation>
    <scope>NUCLEOTIDE SEQUENCE [LARGE SCALE GENOMIC DNA]</scope>
    <source>
        <strain evidence="11">ATCC 21838 / DSM 41398 / FERM P-419 / JCM 4703 / NBRC 107858</strain>
    </source>
</reference>
<evidence type="ECO:0000256" key="2">
    <source>
        <dbReference type="ARBA" id="ARBA00009843"/>
    </source>
</evidence>
<dbReference type="PANTHER" id="PTHR43568:SF1">
    <property type="entry name" value="P PROTEIN"/>
    <property type="match status" value="1"/>
</dbReference>
<feature type="domain" description="Citrate transporter-like" evidence="9">
    <location>
        <begin position="34"/>
        <end position="389"/>
    </location>
</feature>
<gene>
    <name evidence="10" type="ORF">SLNWT_3068</name>
</gene>
<keyword evidence="3" id="KW-0813">Transport</keyword>
<feature type="transmembrane region" description="Helical" evidence="8">
    <location>
        <begin position="113"/>
        <end position="131"/>
    </location>
</feature>
<feature type="transmembrane region" description="Helical" evidence="8">
    <location>
        <begin position="45"/>
        <end position="61"/>
    </location>
</feature>
<evidence type="ECO:0000259" key="9">
    <source>
        <dbReference type="Pfam" id="PF03600"/>
    </source>
</evidence>
<dbReference type="CDD" id="cd01116">
    <property type="entry name" value="P_permease"/>
    <property type="match status" value="1"/>
</dbReference>
<evidence type="ECO:0000256" key="7">
    <source>
        <dbReference type="ARBA" id="ARBA00023136"/>
    </source>
</evidence>
<dbReference type="PRINTS" id="PR00758">
    <property type="entry name" value="ARSENICPUMP"/>
</dbReference>
<dbReference type="Proteomes" id="UP000031523">
    <property type="component" value="Chromosome"/>
</dbReference>
<dbReference type="EMBL" id="CP010519">
    <property type="protein sequence ID" value="AJE83444.1"/>
    <property type="molecule type" value="Genomic_DNA"/>
</dbReference>
<evidence type="ECO:0000313" key="11">
    <source>
        <dbReference type="Proteomes" id="UP000031523"/>
    </source>
</evidence>
<evidence type="ECO:0000256" key="5">
    <source>
        <dbReference type="ARBA" id="ARBA00022692"/>
    </source>
</evidence>
<feature type="transmembrane region" description="Helical" evidence="8">
    <location>
        <begin position="245"/>
        <end position="266"/>
    </location>
</feature>
<feature type="transmembrane region" description="Helical" evidence="8">
    <location>
        <begin position="73"/>
        <end position="92"/>
    </location>
</feature>
<dbReference type="InterPro" id="IPR051475">
    <property type="entry name" value="Diverse_Ion_Transporter"/>
</dbReference>
<accession>A0A0B5EPF8</accession>
<evidence type="ECO:0000313" key="10">
    <source>
        <dbReference type="EMBL" id="AJE83444.1"/>
    </source>
</evidence>
<dbReference type="STRING" id="1888.Salbus254_2434"/>
<evidence type="ECO:0000256" key="4">
    <source>
        <dbReference type="ARBA" id="ARBA00022475"/>
    </source>
</evidence>
<organism evidence="10 11">
    <name type="scientific">Streptomyces albus (strain ATCC 21838 / DSM 41398 / FERM P-419 / JCM 4703 / NBRC 107858)</name>
    <dbReference type="NCBI Taxonomy" id="1081613"/>
    <lineage>
        <taxon>Bacteria</taxon>
        <taxon>Bacillati</taxon>
        <taxon>Actinomycetota</taxon>
        <taxon>Actinomycetes</taxon>
        <taxon>Kitasatosporales</taxon>
        <taxon>Streptomycetaceae</taxon>
        <taxon>Streptomyces</taxon>
    </lineage>
</organism>
<dbReference type="GO" id="GO:0015105">
    <property type="term" value="F:arsenite transmembrane transporter activity"/>
    <property type="evidence" value="ECO:0007669"/>
    <property type="project" value="InterPro"/>
</dbReference>
<comment type="subcellular location">
    <subcellularLocation>
        <location evidence="1">Cell membrane</location>
        <topology evidence="1">Multi-pass membrane protein</topology>
    </subcellularLocation>
</comment>
<dbReference type="PANTHER" id="PTHR43568">
    <property type="entry name" value="P PROTEIN"/>
    <property type="match status" value="1"/>
</dbReference>
<name>A0A0B5EPF8_STRA4</name>
<feature type="transmembrane region" description="Helical" evidence="8">
    <location>
        <begin position="423"/>
        <end position="444"/>
    </location>
</feature>
<feature type="transmembrane region" description="Helical" evidence="8">
    <location>
        <begin position="20"/>
        <end position="38"/>
    </location>
</feature>
<dbReference type="AlphaFoldDB" id="A0A0B5EPF8"/>
<dbReference type="KEGG" id="sals:SLNWT_3068"/>
<dbReference type="InterPro" id="IPR000802">
    <property type="entry name" value="Arsenical_pump_ArsB"/>
</dbReference>
<proteinExistence type="inferred from homology"/>
<feature type="transmembrane region" description="Helical" evidence="8">
    <location>
        <begin position="301"/>
        <end position="320"/>
    </location>
</feature>
<evidence type="ECO:0000256" key="6">
    <source>
        <dbReference type="ARBA" id="ARBA00022989"/>
    </source>
</evidence>
<keyword evidence="4" id="KW-1003">Cell membrane</keyword>
<evidence type="ECO:0000256" key="3">
    <source>
        <dbReference type="ARBA" id="ARBA00022448"/>
    </source>
</evidence>
<dbReference type="GO" id="GO:0005886">
    <property type="term" value="C:plasma membrane"/>
    <property type="evidence" value="ECO:0007669"/>
    <property type="project" value="UniProtKB-SubCell"/>
</dbReference>
<evidence type="ECO:0000256" key="1">
    <source>
        <dbReference type="ARBA" id="ARBA00004651"/>
    </source>
</evidence>
<feature type="transmembrane region" description="Helical" evidence="8">
    <location>
        <begin position="272"/>
        <end position="289"/>
    </location>
</feature>
<evidence type="ECO:0000256" key="8">
    <source>
        <dbReference type="SAM" id="Phobius"/>
    </source>
</evidence>
<sequence length="450" mass="48073">MRRPTPPPDAEEPTRGDDVSVTAMLAVAVFAAVYVLIATERVHRVTAALGGAVVMLVIGATEPDHAFFSRHSGIDWSVLVLLLGMMLIVSVLRRTGAFEFVAVWAAKRSHGRPYRLMVLLILATAVLSPWLDNVTTVLLIAPVTISVCERLGVPVVPYLIAEVMACNIGGAATLIGDPPNLMIGARAGLNFNDFLLHMTPVVAVLILVLLGLSRLLFRSAFRYDPERADRVTHLRARDEIKDMRLLVVSLVVIGAVMVCFVLHTTLHLEPSVVAITGGLALLVLSRLKTREVVGDVDWETLAFFAGLFVMVGALVQTGIIGDLGRSAASVADGQLLPTSMALLFGSVIPSAVIDNIPFVASTSPIVAEIVASSGGREEAEVLWWSFALGADLGGNATIIASSANVVAVGIAERSGHHISFWQFSRYGLVVTAVSVLVAALYVWLRYFALV</sequence>
<keyword evidence="7 8" id="KW-0472">Membrane</keyword>
<dbReference type="Pfam" id="PF03600">
    <property type="entry name" value="CitMHS"/>
    <property type="match status" value="1"/>
</dbReference>
<protein>
    <submittedName>
        <fullName evidence="10">Na+ or H+ antiporter NhaD type</fullName>
    </submittedName>
</protein>
<keyword evidence="11" id="KW-1185">Reference proteome</keyword>
<feature type="transmembrane region" description="Helical" evidence="8">
    <location>
        <begin position="194"/>
        <end position="217"/>
    </location>
</feature>
<keyword evidence="6 8" id="KW-1133">Transmembrane helix</keyword>
<comment type="similarity">
    <text evidence="2">Belongs to the CitM (TC 2.A.11) transporter family.</text>
</comment>